<accession>A0ABN8MTY2</accession>
<organism evidence="3 4">
    <name type="scientific">Porites lobata</name>
    <dbReference type="NCBI Taxonomy" id="104759"/>
    <lineage>
        <taxon>Eukaryota</taxon>
        <taxon>Metazoa</taxon>
        <taxon>Cnidaria</taxon>
        <taxon>Anthozoa</taxon>
        <taxon>Hexacorallia</taxon>
        <taxon>Scleractinia</taxon>
        <taxon>Fungiina</taxon>
        <taxon>Poritidae</taxon>
        <taxon>Porites</taxon>
    </lineage>
</organism>
<dbReference type="PRINTS" id="PR00360">
    <property type="entry name" value="C2DOMAIN"/>
</dbReference>
<sequence>MGTGASTASTRQWTAADEDNSTVVLQDVRPRTAANENLPPSNDMTGLTKLVEAKNKFMKSREKNTACFQKQLDGTDIIKELYKRMDPTVTQPDCGDIKGDVQLSLKYNHRQQLLLVKVIRARDLVPRDLNGKSDPYVVLDLVPDLKGEGRKKTAYKAKTLNPVFNEIFSFQLEQSRIAETKLRVAVWDHDFFGEDDFNGEGVVDLSKINLNTGTHTDWFILQLETDFSIKGELEISLEYEEPEALFVTVHKAYNIKAGNTLRNTSDAFVKCAISGSNFHHATKVVSGSLDPEFEETFEFQVPREEFSSRAILFHVLDKELVGSNSSLGQVHIQLKYLDLDEPITKRYPLADLKNESSKRAEWAQNAVAQEFREAMYAHALYRHPLFLRGIETKGRKMYSLSSRSAGSSAKVFLVNGIPG</sequence>
<gene>
    <name evidence="3" type="ORF">PLOB_00031204</name>
</gene>
<reference evidence="3 4" key="1">
    <citation type="submission" date="2022-05" db="EMBL/GenBank/DDBJ databases">
        <authorList>
            <consortium name="Genoscope - CEA"/>
            <person name="William W."/>
        </authorList>
    </citation>
    <scope>NUCLEOTIDE SEQUENCE [LARGE SCALE GENOMIC DNA]</scope>
</reference>
<keyword evidence="4" id="KW-1185">Reference proteome</keyword>
<evidence type="ECO:0000313" key="4">
    <source>
        <dbReference type="Proteomes" id="UP001159405"/>
    </source>
</evidence>
<dbReference type="InterPro" id="IPR001565">
    <property type="entry name" value="Synaptotagmin"/>
</dbReference>
<evidence type="ECO:0000313" key="3">
    <source>
        <dbReference type="EMBL" id="CAH3035852.1"/>
    </source>
</evidence>
<dbReference type="PANTHER" id="PTHR45716">
    <property type="entry name" value="BITESIZE, ISOFORM I"/>
    <property type="match status" value="1"/>
</dbReference>
<protein>
    <recommendedName>
        <fullName evidence="2">C2 domain-containing protein</fullName>
    </recommendedName>
</protein>
<dbReference type="Pfam" id="PF00168">
    <property type="entry name" value="C2"/>
    <property type="match status" value="2"/>
</dbReference>
<dbReference type="SUPFAM" id="SSF49562">
    <property type="entry name" value="C2 domain (Calcium/lipid-binding domain, CaLB)"/>
    <property type="match status" value="2"/>
</dbReference>
<evidence type="ECO:0000259" key="2">
    <source>
        <dbReference type="PROSITE" id="PS50004"/>
    </source>
</evidence>
<feature type="domain" description="C2" evidence="2">
    <location>
        <begin position="229"/>
        <end position="347"/>
    </location>
</feature>
<dbReference type="EMBL" id="CALNXK010000004">
    <property type="protein sequence ID" value="CAH3035852.1"/>
    <property type="molecule type" value="Genomic_DNA"/>
</dbReference>
<dbReference type="SMART" id="SM00239">
    <property type="entry name" value="C2"/>
    <property type="match status" value="2"/>
</dbReference>
<dbReference type="InterPro" id="IPR035892">
    <property type="entry name" value="C2_domain_sf"/>
</dbReference>
<feature type="domain" description="C2" evidence="2">
    <location>
        <begin position="97"/>
        <end position="219"/>
    </location>
</feature>
<dbReference type="PANTHER" id="PTHR45716:SF2">
    <property type="entry name" value="BITESIZE, ISOFORM I"/>
    <property type="match status" value="1"/>
</dbReference>
<dbReference type="Proteomes" id="UP001159405">
    <property type="component" value="Unassembled WGS sequence"/>
</dbReference>
<evidence type="ECO:0000256" key="1">
    <source>
        <dbReference type="ARBA" id="ARBA00022737"/>
    </source>
</evidence>
<dbReference type="Gene3D" id="2.60.40.150">
    <property type="entry name" value="C2 domain"/>
    <property type="match status" value="2"/>
</dbReference>
<dbReference type="PRINTS" id="PR00399">
    <property type="entry name" value="SYNAPTOTAGMN"/>
</dbReference>
<proteinExistence type="predicted"/>
<comment type="caution">
    <text evidence="3">The sequence shown here is derived from an EMBL/GenBank/DDBJ whole genome shotgun (WGS) entry which is preliminary data.</text>
</comment>
<name>A0ABN8MTY2_9CNID</name>
<dbReference type="PROSITE" id="PS50004">
    <property type="entry name" value="C2"/>
    <property type="match status" value="2"/>
</dbReference>
<dbReference type="InterPro" id="IPR000008">
    <property type="entry name" value="C2_dom"/>
</dbReference>
<keyword evidence="1" id="KW-0677">Repeat</keyword>